<evidence type="ECO:0000313" key="3">
    <source>
        <dbReference type="Proteomes" id="UP000020529"/>
    </source>
</evidence>
<dbReference type="Pfam" id="PF09084">
    <property type="entry name" value="NMT1"/>
    <property type="match status" value="1"/>
</dbReference>
<protein>
    <submittedName>
        <fullName evidence="2">NMT1-like family protein</fullName>
    </submittedName>
</protein>
<dbReference type="RefSeq" id="WP_022347729.1">
    <property type="nucleotide sequence ID" value="NZ_JGCY01000356.1"/>
</dbReference>
<dbReference type="PATRIC" id="fig|1339315.3.peg.3375"/>
<dbReference type="PANTHER" id="PTHR30024">
    <property type="entry name" value="ALIPHATIC SULFONATES-BINDING PROTEIN-RELATED"/>
    <property type="match status" value="1"/>
</dbReference>
<dbReference type="AlphaFoldDB" id="A0A015TSD3"/>
<dbReference type="SUPFAM" id="SSF53850">
    <property type="entry name" value="Periplasmic binding protein-like II"/>
    <property type="match status" value="1"/>
</dbReference>
<comment type="caution">
    <text evidence="2">The sequence shown here is derived from an EMBL/GenBank/DDBJ whole genome shotgun (WGS) entry which is preliminary data.</text>
</comment>
<gene>
    <name evidence="2" type="ORF">M124_2688</name>
</gene>
<evidence type="ECO:0000313" key="2">
    <source>
        <dbReference type="EMBL" id="EXY73541.1"/>
    </source>
</evidence>
<reference evidence="2 3" key="1">
    <citation type="submission" date="2014-02" db="EMBL/GenBank/DDBJ databases">
        <authorList>
            <person name="Sears C."/>
            <person name="Carroll K."/>
            <person name="Sack B.R."/>
            <person name="Qadri F."/>
            <person name="Myers L.L."/>
            <person name="Chung G.-T."/>
            <person name="Escheverria P."/>
            <person name="Fraser C.M."/>
            <person name="Sadzewicz L."/>
            <person name="Shefchek K.A."/>
            <person name="Tallon L."/>
            <person name="Das S.P."/>
            <person name="Daugherty S."/>
            <person name="Mongodin E.F."/>
        </authorList>
    </citation>
    <scope>NUCLEOTIDE SEQUENCE [LARGE SCALE GENOMIC DNA]</scope>
    <source>
        <strain evidence="3">3988T(B)14</strain>
    </source>
</reference>
<sequence>MNHYKTEKATPLGVAFFKSRKWGESLLFSILFLFSLSACTGKKEKHSALPELQTLTFGLMPSFDGLPSLVAVRQNIYDSLDIKIDFITYASATDRDAAFLSGKLDGMLTDYPGATLLQAKGSRLRLVMETDGSLSLIASKKSDVRNPDDLKGKNISVSGNTFVEYATDEVMKQACLHPGEVNKPEINNISLRLMMLEDGQISASFLPGPATAIALNNGHTALLNTREMGLRCTGIVFSEKAITEKDEEIRRFITGYNLGVKYLQTHPQNEWTEILVKEFGLQEKTAMQINLPDYRSATRPSYHDIEKIIAWLKSKGAIPDYYPGENLVDTTFIPGTLKPQ</sequence>
<name>A0A015TSD3_BACFG</name>
<proteinExistence type="predicted"/>
<dbReference type="InterPro" id="IPR015168">
    <property type="entry name" value="SsuA/THI5"/>
</dbReference>
<dbReference type="Proteomes" id="UP000020529">
    <property type="component" value="Unassembled WGS sequence"/>
</dbReference>
<dbReference type="Gene3D" id="3.40.190.10">
    <property type="entry name" value="Periplasmic binding protein-like II"/>
    <property type="match status" value="2"/>
</dbReference>
<evidence type="ECO:0000259" key="1">
    <source>
        <dbReference type="Pfam" id="PF09084"/>
    </source>
</evidence>
<feature type="domain" description="SsuA/THI5-like" evidence="1">
    <location>
        <begin position="67"/>
        <end position="269"/>
    </location>
</feature>
<dbReference type="EMBL" id="JGCY01000356">
    <property type="protein sequence ID" value="EXY73541.1"/>
    <property type="molecule type" value="Genomic_DNA"/>
</dbReference>
<accession>A0A015TSD3</accession>
<dbReference type="PANTHER" id="PTHR30024:SF42">
    <property type="entry name" value="ALIPHATIC SULFONATES-BINDING PROTEIN-RELATED"/>
    <property type="match status" value="1"/>
</dbReference>
<organism evidence="2 3">
    <name type="scientific">Bacteroides fragilis str. 3988T(B)14</name>
    <dbReference type="NCBI Taxonomy" id="1339315"/>
    <lineage>
        <taxon>Bacteria</taxon>
        <taxon>Pseudomonadati</taxon>
        <taxon>Bacteroidota</taxon>
        <taxon>Bacteroidia</taxon>
        <taxon>Bacteroidales</taxon>
        <taxon>Bacteroidaceae</taxon>
        <taxon>Bacteroides</taxon>
    </lineage>
</organism>